<evidence type="ECO:0000256" key="1">
    <source>
        <dbReference type="ARBA" id="ARBA00007806"/>
    </source>
</evidence>
<feature type="domain" description="Glycosyl hydrolase family 31 C-terminal" evidence="9">
    <location>
        <begin position="590"/>
        <end position="677"/>
    </location>
</feature>
<evidence type="ECO:0000313" key="10">
    <source>
        <dbReference type="EMBL" id="MBB5635975.1"/>
    </source>
</evidence>
<dbReference type="InterPro" id="IPR011013">
    <property type="entry name" value="Gal_mutarotase_sf_dom"/>
</dbReference>
<dbReference type="InterPro" id="IPR017853">
    <property type="entry name" value="GH"/>
</dbReference>
<evidence type="ECO:0000259" key="8">
    <source>
        <dbReference type="Pfam" id="PF17137"/>
    </source>
</evidence>
<dbReference type="InterPro" id="IPR030458">
    <property type="entry name" value="Glyco_hydro_31_AS"/>
</dbReference>
<accession>A0A7W8ZLB3</accession>
<dbReference type="SUPFAM" id="SSF51011">
    <property type="entry name" value="Glycosyl hydrolase domain"/>
    <property type="match status" value="1"/>
</dbReference>
<evidence type="ECO:0000259" key="9">
    <source>
        <dbReference type="Pfam" id="PF21365"/>
    </source>
</evidence>
<dbReference type="InterPro" id="IPR025887">
    <property type="entry name" value="Glyco_hydro_31_N_dom"/>
</dbReference>
<keyword evidence="3 4" id="KW-0326">Glycosidase</keyword>
<reference evidence="10 11" key="1">
    <citation type="submission" date="2020-08" db="EMBL/GenBank/DDBJ databases">
        <title>Genomic Encyclopedia of Type Strains, Phase IV (KMG-V): Genome sequencing to study the core and pangenomes of soil and plant-associated prokaryotes.</title>
        <authorList>
            <person name="Whitman W."/>
        </authorList>
    </citation>
    <scope>NUCLEOTIDE SEQUENCE [LARGE SCALE GENOMIC DNA]</scope>
    <source>
        <strain evidence="10 11">S3M1</strain>
    </source>
</reference>
<comment type="caution">
    <text evidence="10">The sequence shown here is derived from an EMBL/GenBank/DDBJ whole genome shotgun (WGS) entry which is preliminary data.</text>
</comment>
<keyword evidence="2 4" id="KW-0378">Hydrolase</keyword>
<feature type="domain" description="Glycoside hydrolase family 31 TIM barrel" evidence="6">
    <location>
        <begin position="259"/>
        <end position="581"/>
    </location>
</feature>
<dbReference type="InterPro" id="IPR013780">
    <property type="entry name" value="Glyco_hydro_b"/>
</dbReference>
<dbReference type="GO" id="GO:0005975">
    <property type="term" value="P:carbohydrate metabolic process"/>
    <property type="evidence" value="ECO:0007669"/>
    <property type="project" value="InterPro"/>
</dbReference>
<sequence>MRKLSTIPKLLLFLTLPVLGFAQSNPVLGTGDITSVNIAGQKVSFTTTHAHGEVTVYSPAVIRVRLDQKDLGKDFSYAVISKPVKTNVTITQNEQEITVKTDSLKARITKKPYSITFYTLDDKVISQDEKGLTTSWVSNEVTTYKKMQEGERFVGLGEKTGNLDRKGSGYTNWNFDAYGYSTGQDPIYSTIPFYMGIHHGLNYGIFLDNTYQSDFNFGASNNRFSSFGAQGGEMNYYFIYHQRLADIITSYTALTGRMNLPPLWSLGYQQNRYTYYPETEVFRIAQTLREKKIPADGITLDIHYMDQYKLFTWDKSRFPNPLAMNKKLAAMGFTTTVIVDPGIKVEKGYQAYESGLKENIFIKYPDSTNYSGQVWPGWCNFPDFTSEKGRSWWRNEVKFFANTGVSGIWNDMNEIATWGNKMPNNVLFDYDGAIASHKQAHNVYGLQMARSSYEGAKASMGNKRPFILTRAGYAGLQRYTAIWTGDNRPEEDHMLLGVRLINSLGLSGVPFAGMDIGGFIGTPGNSLFARWVQIGAFNPYFRNHAAVNTQSSEPWTHGEEVLEVSRNYINLRYKLMPYLYSTFFEATQNGLPVMRTLAIDYTFDAKVFDTQFQNQYLFGKSFMVLPFESTKEFGNAYFPKGLWYDLYTDETQTGGTEKILRLSKNKLPVYVKESSIVPMQSLVQSTQEKPADTLVLHIYRGALTNSFVYYEDDGQTFNYEKGDFYKRKITYDPIKRSIIFEQAEGSFPSKFNQLKIVFHGFSEADKITGSTAQLNKGQQIKDEFNSFMIPISHFDPQGTANPAEGAKVKSLILNNASAQFVITY</sequence>
<dbReference type="Pfam" id="PF13802">
    <property type="entry name" value="Gal_mutarotas_2"/>
    <property type="match status" value="1"/>
</dbReference>
<dbReference type="Gene3D" id="2.60.40.1760">
    <property type="entry name" value="glycosyl hydrolase (family 31)"/>
    <property type="match status" value="1"/>
</dbReference>
<dbReference type="SUPFAM" id="SSF74650">
    <property type="entry name" value="Galactose mutarotase-like"/>
    <property type="match status" value="1"/>
</dbReference>
<dbReference type="Pfam" id="PF21365">
    <property type="entry name" value="Glyco_hydro_31_3rd"/>
    <property type="match status" value="1"/>
</dbReference>
<feature type="domain" description="DUF5110" evidence="8">
    <location>
        <begin position="694"/>
        <end position="760"/>
    </location>
</feature>
<dbReference type="PROSITE" id="PS00129">
    <property type="entry name" value="GLYCOSYL_HYDROL_F31_1"/>
    <property type="match status" value="1"/>
</dbReference>
<evidence type="ECO:0000256" key="2">
    <source>
        <dbReference type="ARBA" id="ARBA00022801"/>
    </source>
</evidence>
<evidence type="ECO:0000256" key="4">
    <source>
        <dbReference type="RuleBase" id="RU361185"/>
    </source>
</evidence>
<dbReference type="Proteomes" id="UP000537204">
    <property type="component" value="Unassembled WGS sequence"/>
</dbReference>
<dbReference type="InterPro" id="IPR048395">
    <property type="entry name" value="Glyco_hydro_31_C"/>
</dbReference>
<dbReference type="RefSeq" id="WP_183881145.1">
    <property type="nucleotide sequence ID" value="NZ_JACHCE010000002.1"/>
</dbReference>
<dbReference type="Gene3D" id="3.20.20.80">
    <property type="entry name" value="Glycosidases"/>
    <property type="match status" value="1"/>
</dbReference>
<feature type="signal peptide" evidence="5">
    <location>
        <begin position="1"/>
        <end position="29"/>
    </location>
</feature>
<dbReference type="CDD" id="cd14752">
    <property type="entry name" value="GH31_N"/>
    <property type="match status" value="1"/>
</dbReference>
<name>A0A7W8ZLB3_9SPHI</name>
<gene>
    <name evidence="10" type="ORF">HDE68_001863</name>
</gene>
<protein>
    <submittedName>
        <fullName evidence="10">Alpha-glucosidase</fullName>
        <ecNumber evidence="10">3.2.1.20</ecNumber>
    </submittedName>
</protein>
<evidence type="ECO:0000259" key="7">
    <source>
        <dbReference type="Pfam" id="PF13802"/>
    </source>
</evidence>
<dbReference type="PANTHER" id="PTHR22762">
    <property type="entry name" value="ALPHA-GLUCOSIDASE"/>
    <property type="match status" value="1"/>
</dbReference>
<proteinExistence type="inferred from homology"/>
<dbReference type="Pfam" id="PF01055">
    <property type="entry name" value="Glyco_hydro_31_2nd"/>
    <property type="match status" value="1"/>
</dbReference>
<dbReference type="PANTHER" id="PTHR22762:SF120">
    <property type="entry name" value="HETEROGLYCAN GLUCOSIDASE 1"/>
    <property type="match status" value="1"/>
</dbReference>
<dbReference type="CDD" id="cd06604">
    <property type="entry name" value="GH31_glucosidase_II_MalA"/>
    <property type="match status" value="1"/>
</dbReference>
<dbReference type="EC" id="3.2.1.20" evidence="10"/>
<dbReference type="GO" id="GO:0004558">
    <property type="term" value="F:alpha-1,4-glucosidase activity"/>
    <property type="evidence" value="ECO:0007669"/>
    <property type="project" value="UniProtKB-EC"/>
</dbReference>
<comment type="similarity">
    <text evidence="1 4">Belongs to the glycosyl hydrolase 31 family.</text>
</comment>
<evidence type="ECO:0000313" key="11">
    <source>
        <dbReference type="Proteomes" id="UP000537204"/>
    </source>
</evidence>
<organism evidence="10 11">
    <name type="scientific">Pedobacter cryoconitis</name>
    <dbReference type="NCBI Taxonomy" id="188932"/>
    <lineage>
        <taxon>Bacteria</taxon>
        <taxon>Pseudomonadati</taxon>
        <taxon>Bacteroidota</taxon>
        <taxon>Sphingobacteriia</taxon>
        <taxon>Sphingobacteriales</taxon>
        <taxon>Sphingobacteriaceae</taxon>
        <taxon>Pedobacter</taxon>
    </lineage>
</organism>
<feature type="chain" id="PRO_5030540670" evidence="5">
    <location>
        <begin position="30"/>
        <end position="824"/>
    </location>
</feature>
<evidence type="ECO:0000259" key="6">
    <source>
        <dbReference type="Pfam" id="PF01055"/>
    </source>
</evidence>
<evidence type="ECO:0000256" key="3">
    <source>
        <dbReference type="ARBA" id="ARBA00023295"/>
    </source>
</evidence>
<dbReference type="Gene3D" id="2.60.40.1180">
    <property type="entry name" value="Golgi alpha-mannosidase II"/>
    <property type="match status" value="2"/>
</dbReference>
<dbReference type="Pfam" id="PF17137">
    <property type="entry name" value="DUF5110"/>
    <property type="match status" value="1"/>
</dbReference>
<dbReference type="SUPFAM" id="SSF51445">
    <property type="entry name" value="(Trans)glycosidases"/>
    <property type="match status" value="1"/>
</dbReference>
<keyword evidence="5" id="KW-0732">Signal</keyword>
<evidence type="ECO:0000256" key="5">
    <source>
        <dbReference type="SAM" id="SignalP"/>
    </source>
</evidence>
<dbReference type="GO" id="GO:0030246">
    <property type="term" value="F:carbohydrate binding"/>
    <property type="evidence" value="ECO:0007669"/>
    <property type="project" value="InterPro"/>
</dbReference>
<dbReference type="AlphaFoldDB" id="A0A7W8ZLB3"/>
<dbReference type="InterPro" id="IPR000322">
    <property type="entry name" value="Glyco_hydro_31_TIM"/>
</dbReference>
<feature type="domain" description="Glycoside hydrolase family 31 N-terminal" evidence="7">
    <location>
        <begin position="53"/>
        <end position="215"/>
    </location>
</feature>
<dbReference type="InterPro" id="IPR033403">
    <property type="entry name" value="DUF5110"/>
</dbReference>
<dbReference type="EMBL" id="JACHCE010000002">
    <property type="protein sequence ID" value="MBB5635975.1"/>
    <property type="molecule type" value="Genomic_DNA"/>
</dbReference>